<dbReference type="OrthoDB" id="10008929at2759"/>
<name>A0A815L4F0_9BILA</name>
<accession>A0A815L4F0</accession>
<reference evidence="1" key="1">
    <citation type="submission" date="2021-02" db="EMBL/GenBank/DDBJ databases">
        <authorList>
            <person name="Nowell W R."/>
        </authorList>
    </citation>
    <scope>NUCLEOTIDE SEQUENCE</scope>
</reference>
<dbReference type="EMBL" id="CAJOAX010006579">
    <property type="protein sequence ID" value="CAF3985193.1"/>
    <property type="molecule type" value="Genomic_DNA"/>
</dbReference>
<sequence length="388" mass="45141">MTGLTRTFNERTNIEQVNEYVRQSFCSSLPQSYRIIYYDTTTMSLVNLEDQLRNRLNPFQSNSSIAMQNIPMCTRLYVVNNSPISSHIYSSNLMQPDQIVFNDTDENSSIDETRIESNCFINCSPTNDDGSQDNNGYLSYGTENLSTTTIPSSIEHQQRHNILSNRLYFSLDVKPIQRNIYKSDEFSMRSEKLNGRIVRIQGIKADKEKMRQVLPRLRIPSTAFQPNVTLLVIVVSEKIHNGIRIWYKHSHKGFLPDQYTKDTNPINPIEFNLNRNNITNDGDFILSLQMITKWNKSKIEYEKIYQLDEQQVVQLHSAKHDSYSPRLLCVLQRDGFPDWNTFCLSDFIRSPKSAKKRSSSVVTERTYSPERKRSKINTNFNDIDQIVQ</sequence>
<dbReference type="Proteomes" id="UP000663882">
    <property type="component" value="Unassembled WGS sequence"/>
</dbReference>
<evidence type="ECO:0000313" key="1">
    <source>
        <dbReference type="EMBL" id="CAF1398436.1"/>
    </source>
</evidence>
<dbReference type="AlphaFoldDB" id="A0A815L4F0"/>
<evidence type="ECO:0000313" key="3">
    <source>
        <dbReference type="Proteomes" id="UP000663882"/>
    </source>
</evidence>
<comment type="caution">
    <text evidence="1">The sequence shown here is derived from an EMBL/GenBank/DDBJ whole genome shotgun (WGS) entry which is preliminary data.</text>
</comment>
<protein>
    <submittedName>
        <fullName evidence="1">Uncharacterized protein</fullName>
    </submittedName>
</protein>
<organism evidence="1 3">
    <name type="scientific">Rotaria sordida</name>
    <dbReference type="NCBI Taxonomy" id="392033"/>
    <lineage>
        <taxon>Eukaryota</taxon>
        <taxon>Metazoa</taxon>
        <taxon>Spiralia</taxon>
        <taxon>Gnathifera</taxon>
        <taxon>Rotifera</taxon>
        <taxon>Eurotatoria</taxon>
        <taxon>Bdelloidea</taxon>
        <taxon>Philodinida</taxon>
        <taxon>Philodinidae</taxon>
        <taxon>Rotaria</taxon>
    </lineage>
</organism>
<evidence type="ECO:0000313" key="2">
    <source>
        <dbReference type="EMBL" id="CAF3985193.1"/>
    </source>
</evidence>
<gene>
    <name evidence="2" type="ORF">OTI717_LOCUS28168</name>
    <name evidence="1" type="ORF">RFH988_LOCUS34715</name>
</gene>
<proteinExistence type="predicted"/>
<dbReference type="EMBL" id="CAJNOO010004932">
    <property type="protein sequence ID" value="CAF1398436.1"/>
    <property type="molecule type" value="Genomic_DNA"/>
</dbReference>
<dbReference type="Proteomes" id="UP000663823">
    <property type="component" value="Unassembled WGS sequence"/>
</dbReference>